<sequence>MGERPLVHVTVPLADLEASRGGTIDGRPITDATVRRMLCDGSVVGAVLDERGRPVAVGTKVRVPSTKIQRAVDVRDGRVCTFPGCSRSSEETHHVVHWVDGRRTSVEILTSLCGYHHRAHHRGRFDIDIDPAGGLVRFTRPDGGVILTRATTTGSAGDVPSAFPVAPGTLPTRWDGSPLRVTELTPPLKEHSAPTGLRFSSSDPPEEAAARLARTLGCRFEHQAQVWVTSIPDLITITPDAGGGSLVTIELTTHPHRLTTTLTAIGLHPAPPPDRPDSPGGDDG</sequence>
<name>A0A6J4HUI6_9ACTN</name>
<feature type="region of interest" description="Disordered" evidence="1">
    <location>
        <begin position="265"/>
        <end position="284"/>
    </location>
</feature>
<organism evidence="2">
    <name type="scientific">uncultured Acidimicrobiales bacterium</name>
    <dbReference type="NCBI Taxonomy" id="310071"/>
    <lineage>
        <taxon>Bacteria</taxon>
        <taxon>Bacillati</taxon>
        <taxon>Actinomycetota</taxon>
        <taxon>Acidimicrobiia</taxon>
        <taxon>Acidimicrobiales</taxon>
        <taxon>environmental samples</taxon>
    </lineage>
</organism>
<dbReference type="AlphaFoldDB" id="A0A6J4HUI6"/>
<dbReference type="CDD" id="cd00085">
    <property type="entry name" value="HNHc"/>
    <property type="match status" value="1"/>
</dbReference>
<evidence type="ECO:0000256" key="1">
    <source>
        <dbReference type="SAM" id="MobiDB-lite"/>
    </source>
</evidence>
<evidence type="ECO:0000313" key="2">
    <source>
        <dbReference type="EMBL" id="CAA9233855.1"/>
    </source>
</evidence>
<dbReference type="InterPro" id="IPR003615">
    <property type="entry name" value="HNH_nuc"/>
</dbReference>
<gene>
    <name evidence="2" type="ORF">AVDCRST_MAG76-1323</name>
</gene>
<dbReference type="EMBL" id="CADCSZ010000081">
    <property type="protein sequence ID" value="CAA9233855.1"/>
    <property type="molecule type" value="Genomic_DNA"/>
</dbReference>
<protein>
    <submittedName>
        <fullName evidence="2">Uncharacterized protein</fullName>
    </submittedName>
</protein>
<reference evidence="2" key="1">
    <citation type="submission" date="2020-02" db="EMBL/GenBank/DDBJ databases">
        <authorList>
            <person name="Meier V. D."/>
        </authorList>
    </citation>
    <scope>NUCLEOTIDE SEQUENCE</scope>
    <source>
        <strain evidence="2">AVDCRST_MAG76</strain>
    </source>
</reference>
<proteinExistence type="predicted"/>
<accession>A0A6J4HUI6</accession>